<dbReference type="PANTHER" id="PTHR28181">
    <property type="entry name" value="UPF0655 PROTEIN YCR015C"/>
    <property type="match status" value="1"/>
</dbReference>
<evidence type="ECO:0000313" key="3">
    <source>
        <dbReference type="Proteomes" id="UP000009131"/>
    </source>
</evidence>
<dbReference type="FunCoup" id="G7E8L4">
    <property type="interactions" value="81"/>
</dbReference>
<evidence type="ECO:0000256" key="1">
    <source>
        <dbReference type="ARBA" id="ARBA00022801"/>
    </source>
</evidence>
<gene>
    <name evidence="2" type="primary">Mo06182</name>
    <name evidence="2" type="ORF">E5Q_06182</name>
</gene>
<dbReference type="EMBL" id="BABT02000220">
    <property type="protein sequence ID" value="GAA99482.1"/>
    <property type="molecule type" value="Genomic_DNA"/>
</dbReference>
<evidence type="ECO:0000313" key="2">
    <source>
        <dbReference type="EMBL" id="GAA99482.1"/>
    </source>
</evidence>
<keyword evidence="3" id="KW-1185">Reference proteome</keyword>
<dbReference type="Gene3D" id="3.40.50.1000">
    <property type="entry name" value="HAD superfamily/HAD-like"/>
    <property type="match status" value="1"/>
</dbReference>
<comment type="caution">
    <text evidence="2">The sequence shown here is derived from an EMBL/GenBank/DDBJ whole genome shotgun (WGS) entry which is preliminary data.</text>
</comment>
<dbReference type="HOGENOM" id="CLU_058495_1_0_1"/>
<dbReference type="InterPro" id="IPR006384">
    <property type="entry name" value="HAD_hydro_PyrdxlP_Pase-like"/>
</dbReference>
<keyword evidence="1" id="KW-0378">Hydrolase</keyword>
<protein>
    <submittedName>
        <fullName evidence="2">Uncharacterized protein</fullName>
    </submittedName>
</protein>
<dbReference type="AlphaFoldDB" id="G7E8L4"/>
<dbReference type="Proteomes" id="UP000009131">
    <property type="component" value="Unassembled WGS sequence"/>
</dbReference>
<dbReference type="PANTHER" id="PTHR28181:SF2">
    <property type="entry name" value="PHOSPHORIC MONOESTER HYDROLASE"/>
    <property type="match status" value="1"/>
</dbReference>
<dbReference type="SUPFAM" id="SSF56784">
    <property type="entry name" value="HAD-like"/>
    <property type="match status" value="1"/>
</dbReference>
<dbReference type="InParanoid" id="G7E8L4"/>
<dbReference type="GO" id="GO:0016791">
    <property type="term" value="F:phosphatase activity"/>
    <property type="evidence" value="ECO:0007669"/>
    <property type="project" value="InterPro"/>
</dbReference>
<dbReference type="NCBIfam" id="TIGR01489">
    <property type="entry name" value="DKMTPPase-SF"/>
    <property type="match status" value="1"/>
</dbReference>
<dbReference type="RefSeq" id="XP_014568712.1">
    <property type="nucleotide sequence ID" value="XM_014713226.1"/>
</dbReference>
<dbReference type="Gene3D" id="3.90.1470.20">
    <property type="match status" value="1"/>
</dbReference>
<dbReference type="OrthoDB" id="10014216at2759"/>
<dbReference type="eggNOG" id="ENOG502QRU0">
    <property type="taxonomic scope" value="Eukaryota"/>
</dbReference>
<dbReference type="InterPro" id="IPR023214">
    <property type="entry name" value="HAD_sf"/>
</dbReference>
<dbReference type="InterPro" id="IPR050849">
    <property type="entry name" value="HAD-like_hydrolase_phosphatase"/>
</dbReference>
<name>G7E8L4_MIXOS</name>
<organism evidence="2 3">
    <name type="scientific">Mixia osmundae (strain CBS 9802 / IAM 14324 / JCM 22182 / KY 12970)</name>
    <dbReference type="NCBI Taxonomy" id="764103"/>
    <lineage>
        <taxon>Eukaryota</taxon>
        <taxon>Fungi</taxon>
        <taxon>Dikarya</taxon>
        <taxon>Basidiomycota</taxon>
        <taxon>Pucciniomycotina</taxon>
        <taxon>Mixiomycetes</taxon>
        <taxon>Mixiales</taxon>
        <taxon>Mixiaceae</taxon>
        <taxon>Mixia</taxon>
    </lineage>
</organism>
<dbReference type="InterPro" id="IPR036412">
    <property type="entry name" value="HAD-like_sf"/>
</dbReference>
<reference evidence="2 3" key="1">
    <citation type="journal article" date="2011" name="J. Gen. Appl. Microbiol.">
        <title>Draft genome sequencing of the enigmatic basidiomycete Mixia osmundae.</title>
        <authorList>
            <person name="Nishida H."/>
            <person name="Nagatsuka Y."/>
            <person name="Sugiyama J."/>
        </authorList>
    </citation>
    <scope>NUCLEOTIDE SEQUENCE [LARGE SCALE GENOMIC DNA]</scope>
    <source>
        <strain evidence="3">CBS 9802 / IAM 14324 / JCM 22182 / KY 12970</strain>
    </source>
</reference>
<accession>G7E8L4</accession>
<dbReference type="NCBIfam" id="TIGR01488">
    <property type="entry name" value="HAD-SF-IB"/>
    <property type="match status" value="1"/>
</dbReference>
<dbReference type="STRING" id="764103.G7E8L4"/>
<dbReference type="Pfam" id="PF12710">
    <property type="entry name" value="HAD"/>
    <property type="match status" value="1"/>
</dbReference>
<dbReference type="OMA" id="VPFHEFD"/>
<reference evidence="2 3" key="2">
    <citation type="journal article" date="2012" name="Open Biol.">
        <title>Characteristics of nucleosomes and linker DNA regions on the genome of the basidiomycete Mixia osmundae revealed by mono- and dinucleosome mapping.</title>
        <authorList>
            <person name="Nishida H."/>
            <person name="Kondo S."/>
            <person name="Matsumoto T."/>
            <person name="Suzuki Y."/>
            <person name="Yoshikawa H."/>
            <person name="Taylor T.D."/>
            <person name="Sugiyama J."/>
        </authorList>
    </citation>
    <scope>NUCLEOTIDE SEQUENCE [LARGE SCALE GENOMIC DNA]</scope>
    <source>
        <strain evidence="3">CBS 9802 / IAM 14324 / JCM 22182 / KY 12970</strain>
    </source>
</reference>
<sequence length="266" mass="29343">MASELSYPDARFIMFSDFDGTITTEDSNDHMTDNLGMGVTERRKYNEAILNGSMSFRDAFAEELQSVSKNHSFPDCQSVLKKNIKLDPGFKAFLDYADQAGIPVVIVSSGMVPIIRSILSNLIGQERADKLEIVANDVTIHSDKSWEIKYRHPDSHYGHDKSRALRPYAAHKPRPTIFFAGDGVSDQSAAGESDILYVKIVPDGHNDLAAHCQKKGVPFVPFLAWDQIRDSVRDVVDGKVSVKDVQDGKATITAAAEALQKAQARS</sequence>
<proteinExistence type="predicted"/>